<dbReference type="EMBL" id="ABIC01000007">
    <property type="protein sequence ID" value="EDQ01793.1"/>
    <property type="molecule type" value="Genomic_DNA"/>
</dbReference>
<evidence type="ECO:0000313" key="2">
    <source>
        <dbReference type="Proteomes" id="UP000005839"/>
    </source>
</evidence>
<dbReference type="Proteomes" id="UP000005839">
    <property type="component" value="Unassembled WGS sequence"/>
</dbReference>
<organism evidence="1 2">
    <name type="scientific">Shewanella benthica KT99</name>
    <dbReference type="NCBI Taxonomy" id="314608"/>
    <lineage>
        <taxon>Bacteria</taxon>
        <taxon>Pseudomonadati</taxon>
        <taxon>Pseudomonadota</taxon>
        <taxon>Gammaproteobacteria</taxon>
        <taxon>Alteromonadales</taxon>
        <taxon>Shewanellaceae</taxon>
        <taxon>Shewanella</taxon>
    </lineage>
</organism>
<sequence length="31" mass="3437">MSILPDVVQATDRDFTLGLSLSSITWLLEKS</sequence>
<comment type="caution">
    <text evidence="1">The sequence shown here is derived from an EMBL/GenBank/DDBJ whole genome shotgun (WGS) entry which is preliminary data.</text>
</comment>
<proteinExistence type="predicted"/>
<protein>
    <submittedName>
        <fullName evidence="1">Uncharacterized protein</fullName>
    </submittedName>
</protein>
<keyword evidence="2" id="KW-1185">Reference proteome</keyword>
<accession>A9D2D0</accession>
<dbReference type="AlphaFoldDB" id="A9D2D0"/>
<evidence type="ECO:0000313" key="1">
    <source>
        <dbReference type="EMBL" id="EDQ01793.1"/>
    </source>
</evidence>
<reference evidence="1 2" key="1">
    <citation type="submission" date="2007-10" db="EMBL/GenBank/DDBJ databases">
        <authorList>
            <person name="Yayanos A."/>
            <person name="Ferriera S."/>
            <person name="Johnson J."/>
            <person name="Kravitz S."/>
            <person name="Halpern A."/>
            <person name="Remington K."/>
            <person name="Beeson K."/>
            <person name="Tran B."/>
            <person name="Rogers Y.-H."/>
            <person name="Friedman R."/>
            <person name="Venter J.C."/>
        </authorList>
    </citation>
    <scope>NUCLEOTIDE SEQUENCE [LARGE SCALE GENOMIC DNA]</scope>
    <source>
        <strain evidence="1 2">KT99</strain>
    </source>
</reference>
<name>A9D2D0_9GAMM</name>
<dbReference type="STRING" id="314608.KT99_04299"/>
<gene>
    <name evidence="1" type="ORF">KT99_04299</name>
</gene>